<dbReference type="GO" id="GO:0055085">
    <property type="term" value="P:transmembrane transport"/>
    <property type="evidence" value="ECO:0007669"/>
    <property type="project" value="InterPro"/>
</dbReference>
<feature type="domain" description="ABC transmembrane type-1" evidence="6">
    <location>
        <begin position="26"/>
        <end position="222"/>
    </location>
</feature>
<dbReference type="SUPFAM" id="SSF161098">
    <property type="entry name" value="MetI-like"/>
    <property type="match status" value="1"/>
</dbReference>
<evidence type="ECO:0000256" key="3">
    <source>
        <dbReference type="ARBA" id="ARBA00022989"/>
    </source>
</evidence>
<evidence type="ECO:0000313" key="11">
    <source>
        <dbReference type="Proteomes" id="UP000228560"/>
    </source>
</evidence>
<evidence type="ECO:0000313" key="9">
    <source>
        <dbReference type="EMBL" id="PJB55925.1"/>
    </source>
</evidence>
<dbReference type="EMBL" id="PFKO01000230">
    <property type="protein sequence ID" value="PIY32357.1"/>
    <property type="molecule type" value="Genomic_DNA"/>
</dbReference>
<evidence type="ECO:0000256" key="5">
    <source>
        <dbReference type="RuleBase" id="RU363032"/>
    </source>
</evidence>
<protein>
    <submittedName>
        <fullName evidence="7">ABC transporter permease</fullName>
    </submittedName>
</protein>
<evidence type="ECO:0000256" key="1">
    <source>
        <dbReference type="ARBA" id="ARBA00004651"/>
    </source>
</evidence>
<dbReference type="EMBL" id="MNYY01000077">
    <property type="protein sequence ID" value="OIP70928.1"/>
    <property type="molecule type" value="Genomic_DNA"/>
</dbReference>
<dbReference type="Pfam" id="PF00528">
    <property type="entry name" value="BPD_transp_1"/>
    <property type="match status" value="1"/>
</dbReference>
<dbReference type="InterPro" id="IPR049783">
    <property type="entry name" value="ABC_perm_TupB-like"/>
</dbReference>
<keyword evidence="2 5" id="KW-0812">Transmembrane</keyword>
<dbReference type="Proteomes" id="UP000228560">
    <property type="component" value="Unassembled WGS sequence"/>
</dbReference>
<dbReference type="PANTHER" id="PTHR43632">
    <property type="entry name" value="PERMEASE COMPONENT OF TUNGSTATE ABC TRANSPORTER"/>
    <property type="match status" value="1"/>
</dbReference>
<dbReference type="InterPro" id="IPR035906">
    <property type="entry name" value="MetI-like_sf"/>
</dbReference>
<sequence length="230" mass="24816">MNFILSGIQQALQLIFSLDREIFNIVLLSLRVSLTAVGLASLIGIPIGFLMTIKNYYGKKFTVALVNTFLALPTVVIGLIVYSLISRRGPLGVFGLLFTPLAMIIGQFILATPIVIALTHSALQGIDRRVRKTALTLGATKLQSAWTVIKEARYAILEAITTAFGRVIAEVGAAMMLGGNIKGSTRVMTTAIALETAKGEFGFGIALGIILLLIAFSINIFLHYFQSRRG</sequence>
<evidence type="ECO:0000313" key="12">
    <source>
        <dbReference type="Proteomes" id="UP000230646"/>
    </source>
</evidence>
<dbReference type="PROSITE" id="PS50928">
    <property type="entry name" value="ABC_TM1"/>
    <property type="match status" value="1"/>
</dbReference>
<name>A0A1J5GVD6_9BACT</name>
<comment type="caution">
    <text evidence="7">The sequence shown here is derived from an EMBL/GenBank/DDBJ whole genome shotgun (WGS) entry which is preliminary data.</text>
</comment>
<dbReference type="InterPro" id="IPR000515">
    <property type="entry name" value="MetI-like"/>
</dbReference>
<evidence type="ECO:0000256" key="2">
    <source>
        <dbReference type="ARBA" id="ARBA00022692"/>
    </source>
</evidence>
<dbReference type="NCBIfam" id="NF038017">
    <property type="entry name" value="ABC_perm1"/>
    <property type="match status" value="1"/>
</dbReference>
<dbReference type="EMBL" id="PFTV01000169">
    <property type="protein sequence ID" value="PJB55925.1"/>
    <property type="molecule type" value="Genomic_DNA"/>
</dbReference>
<accession>A0A2M8CA24</accession>
<proteinExistence type="inferred from homology"/>
<feature type="transmembrane region" description="Helical" evidence="5">
    <location>
        <begin position="97"/>
        <end position="123"/>
    </location>
</feature>
<gene>
    <name evidence="7" type="ORF">AUK42_03910</name>
    <name evidence="9" type="ORF">CO097_06595</name>
    <name evidence="8" type="ORF">COZ07_05975</name>
</gene>
<dbReference type="Proteomes" id="UP000230646">
    <property type="component" value="Unassembled WGS sequence"/>
</dbReference>
<reference evidence="11 12" key="2">
    <citation type="submission" date="2017-09" db="EMBL/GenBank/DDBJ databases">
        <title>Depth-based differentiation of microbial function through sediment-hosted aquifers and enrichment of novel symbionts in the deep terrestrial subsurface.</title>
        <authorList>
            <person name="Probst A.J."/>
            <person name="Ladd B."/>
            <person name="Jarett J.K."/>
            <person name="Geller-Mcgrath D.E."/>
            <person name="Sieber C.M."/>
            <person name="Emerson J.B."/>
            <person name="Anantharaman K."/>
            <person name="Thomas B.C."/>
            <person name="Malmstrom R."/>
            <person name="Stieglmeier M."/>
            <person name="Klingl A."/>
            <person name="Woyke T."/>
            <person name="Ryan C.M."/>
            <person name="Banfield J.F."/>
        </authorList>
    </citation>
    <scope>NUCLEOTIDE SEQUENCE [LARGE SCALE GENOMIC DNA]</scope>
    <source>
        <strain evidence="8">CG_4_10_14_3_um_filter_34_13</strain>
        <strain evidence="9">CG_4_9_14_3_um_filter_33_16</strain>
    </source>
</reference>
<feature type="transmembrane region" description="Helical" evidence="5">
    <location>
        <begin position="61"/>
        <end position="85"/>
    </location>
</feature>
<dbReference type="STRING" id="1805029.AUK42_03910"/>
<accession>A0A1J5GVD6</accession>
<comment type="subcellular location">
    <subcellularLocation>
        <location evidence="1 5">Cell membrane</location>
        <topology evidence="1 5">Multi-pass membrane protein</topology>
    </subcellularLocation>
</comment>
<accession>A0A2M7PPW3</accession>
<feature type="transmembrane region" description="Helical" evidence="5">
    <location>
        <begin position="163"/>
        <end position="181"/>
    </location>
</feature>
<feature type="transmembrane region" description="Helical" evidence="5">
    <location>
        <begin position="201"/>
        <end position="225"/>
    </location>
</feature>
<comment type="similarity">
    <text evidence="5">Belongs to the binding-protein-dependent transport system permease family.</text>
</comment>
<dbReference type="CDD" id="cd06261">
    <property type="entry name" value="TM_PBP2"/>
    <property type="match status" value="1"/>
</dbReference>
<dbReference type="Proteomes" id="UP000182763">
    <property type="component" value="Unassembled WGS sequence"/>
</dbReference>
<dbReference type="GO" id="GO:0005886">
    <property type="term" value="C:plasma membrane"/>
    <property type="evidence" value="ECO:0007669"/>
    <property type="project" value="UniProtKB-SubCell"/>
</dbReference>
<dbReference type="RefSeq" id="WP_406607686.1">
    <property type="nucleotide sequence ID" value="NZ_PFKO01000230.1"/>
</dbReference>
<evidence type="ECO:0000313" key="8">
    <source>
        <dbReference type="EMBL" id="PIY32357.1"/>
    </source>
</evidence>
<dbReference type="AlphaFoldDB" id="A0A1J5GVD6"/>
<keyword evidence="5" id="KW-0813">Transport</keyword>
<evidence type="ECO:0000313" key="7">
    <source>
        <dbReference type="EMBL" id="OIP70928.1"/>
    </source>
</evidence>
<keyword evidence="4 5" id="KW-0472">Membrane</keyword>
<evidence type="ECO:0000256" key="4">
    <source>
        <dbReference type="ARBA" id="ARBA00023136"/>
    </source>
</evidence>
<dbReference type="Gene3D" id="1.10.3720.10">
    <property type="entry name" value="MetI-like"/>
    <property type="match status" value="1"/>
</dbReference>
<evidence type="ECO:0000259" key="6">
    <source>
        <dbReference type="PROSITE" id="PS50928"/>
    </source>
</evidence>
<dbReference type="PANTHER" id="PTHR43632:SF1">
    <property type="entry name" value="PERMEASE COMPONENT OF TUNGSTATE ABC TRANSPORTER"/>
    <property type="match status" value="1"/>
</dbReference>
<organism evidence="7 10">
    <name type="scientific">Candidatus Infernicultor aquiphilus</name>
    <dbReference type="NCBI Taxonomy" id="1805029"/>
    <lineage>
        <taxon>Bacteria</taxon>
        <taxon>Pseudomonadati</taxon>
        <taxon>Atribacterota</taxon>
        <taxon>Candidatus Phoenicimicrobiia</taxon>
        <taxon>Candidatus Pheonicimicrobiales</taxon>
        <taxon>Candidatus Phoenicimicrobiaceae</taxon>
        <taxon>Candidatus Infernicultor</taxon>
    </lineage>
</organism>
<reference evidence="7 10" key="1">
    <citation type="journal article" date="2016" name="Environ. Microbiol.">
        <title>Genomic resolution of a cold subsurface aquifer community provides metabolic insights for novel microbes adapted to high CO concentrations.</title>
        <authorList>
            <person name="Probst A.J."/>
            <person name="Castelle C.J."/>
            <person name="Singh A."/>
            <person name="Brown C.T."/>
            <person name="Anantharaman K."/>
            <person name="Sharon I."/>
            <person name="Hug L.A."/>
            <person name="Burstein D."/>
            <person name="Emerson J.B."/>
            <person name="Thomas B.C."/>
            <person name="Banfield J.F."/>
        </authorList>
    </citation>
    <scope>NUCLEOTIDE SEQUENCE [LARGE SCALE GENOMIC DNA]</scope>
    <source>
        <strain evidence="7">CG2_30_33_13</strain>
    </source>
</reference>
<keyword evidence="3 5" id="KW-1133">Transmembrane helix</keyword>
<evidence type="ECO:0000313" key="10">
    <source>
        <dbReference type="Proteomes" id="UP000182763"/>
    </source>
</evidence>
<feature type="transmembrane region" description="Helical" evidence="5">
    <location>
        <begin position="22"/>
        <end position="49"/>
    </location>
</feature>